<evidence type="ECO:0000259" key="5">
    <source>
        <dbReference type="PROSITE" id="PS51063"/>
    </source>
</evidence>
<feature type="domain" description="Cyclic nucleotide-binding" evidence="4">
    <location>
        <begin position="17"/>
        <end position="119"/>
    </location>
</feature>
<evidence type="ECO:0000256" key="1">
    <source>
        <dbReference type="ARBA" id="ARBA00023015"/>
    </source>
</evidence>
<keyword evidence="3" id="KW-0804">Transcription</keyword>
<dbReference type="PROSITE" id="PS51063">
    <property type="entry name" value="HTH_CRP_2"/>
    <property type="match status" value="1"/>
</dbReference>
<feature type="domain" description="HTH crp-type" evidence="5">
    <location>
        <begin position="155"/>
        <end position="223"/>
    </location>
</feature>
<dbReference type="InterPro" id="IPR014710">
    <property type="entry name" value="RmlC-like_jellyroll"/>
</dbReference>
<sequence>MLMISNEQYDYLRKHPAFERLTRDSFDQLAKHIRFRKIPKGQIFFYAEDSRDYLFVLYQGYVRIEQYDETDSFTYLDYIRQGGAFPFGDIFQDKPYHYTAIAITDLECFIVPMALFESISRVNPRQLVYICQKLSRILSFQELRLRNAMRAKASDRVVQALALLYWDMCQRDSQATLPFEIHIQEISRLAATTRETVSHVLKQLKQDEKIAYSHKQLTYLDIDYFLENLTETH</sequence>
<dbReference type="Proteomes" id="UP000269331">
    <property type="component" value="Chromosome"/>
</dbReference>
<keyword evidence="1" id="KW-0805">Transcription regulation</keyword>
<accession>A0A2Z5TP17</accession>
<dbReference type="EMBL" id="AP018400">
    <property type="protein sequence ID" value="BBA92979.1"/>
    <property type="molecule type" value="Genomic_DNA"/>
</dbReference>
<name>A0A2Z5TP17_9STRE</name>
<dbReference type="Pfam" id="PF13545">
    <property type="entry name" value="HTH_Crp_2"/>
    <property type="match status" value="1"/>
</dbReference>
<dbReference type="InterPro" id="IPR012318">
    <property type="entry name" value="HTH_CRP"/>
</dbReference>
<dbReference type="GO" id="GO:0003677">
    <property type="term" value="F:DNA binding"/>
    <property type="evidence" value="ECO:0007669"/>
    <property type="project" value="UniProtKB-KW"/>
</dbReference>
<dbReference type="PANTHER" id="PTHR24567:SF74">
    <property type="entry name" value="HTH-TYPE TRANSCRIPTIONAL REGULATOR ARCR"/>
    <property type="match status" value="1"/>
</dbReference>
<evidence type="ECO:0000313" key="7">
    <source>
        <dbReference type="Proteomes" id="UP000269331"/>
    </source>
</evidence>
<dbReference type="InterPro" id="IPR000595">
    <property type="entry name" value="cNMP-bd_dom"/>
</dbReference>
<dbReference type="KEGG" id="srq:SR187_6875"/>
<dbReference type="Pfam" id="PF00027">
    <property type="entry name" value="cNMP_binding"/>
    <property type="match status" value="1"/>
</dbReference>
<proteinExistence type="predicted"/>
<evidence type="ECO:0000256" key="2">
    <source>
        <dbReference type="ARBA" id="ARBA00023125"/>
    </source>
</evidence>
<gene>
    <name evidence="6" type="ORF">SR187_6875</name>
</gene>
<dbReference type="CDD" id="cd00038">
    <property type="entry name" value="CAP_ED"/>
    <property type="match status" value="1"/>
</dbReference>
<dbReference type="AlphaFoldDB" id="A0A2Z5TP17"/>
<dbReference type="SUPFAM" id="SSF51206">
    <property type="entry name" value="cAMP-binding domain-like"/>
    <property type="match status" value="1"/>
</dbReference>
<organism evidence="6 7">
    <name type="scientific">Streptococcus ruminantium</name>
    <dbReference type="NCBI Taxonomy" id="1917441"/>
    <lineage>
        <taxon>Bacteria</taxon>
        <taxon>Bacillati</taxon>
        <taxon>Bacillota</taxon>
        <taxon>Bacilli</taxon>
        <taxon>Lactobacillales</taxon>
        <taxon>Streptococcaceae</taxon>
        <taxon>Streptococcus</taxon>
    </lineage>
</organism>
<dbReference type="PROSITE" id="PS50042">
    <property type="entry name" value="CNMP_BINDING_3"/>
    <property type="match status" value="1"/>
</dbReference>
<evidence type="ECO:0000313" key="6">
    <source>
        <dbReference type="EMBL" id="BBA92979.1"/>
    </source>
</evidence>
<keyword evidence="2" id="KW-0238">DNA-binding</keyword>
<dbReference type="Gene3D" id="1.10.10.10">
    <property type="entry name" value="Winged helix-like DNA-binding domain superfamily/Winged helix DNA-binding domain"/>
    <property type="match status" value="1"/>
</dbReference>
<dbReference type="InterPro" id="IPR018490">
    <property type="entry name" value="cNMP-bd_dom_sf"/>
</dbReference>
<dbReference type="GO" id="GO:0003700">
    <property type="term" value="F:DNA-binding transcription factor activity"/>
    <property type="evidence" value="ECO:0007669"/>
    <property type="project" value="TreeGrafter"/>
</dbReference>
<dbReference type="InterPro" id="IPR036390">
    <property type="entry name" value="WH_DNA-bd_sf"/>
</dbReference>
<evidence type="ECO:0000256" key="3">
    <source>
        <dbReference type="ARBA" id="ARBA00023163"/>
    </source>
</evidence>
<dbReference type="Gene3D" id="2.60.120.10">
    <property type="entry name" value="Jelly Rolls"/>
    <property type="match status" value="1"/>
</dbReference>
<reference evidence="6 7" key="1">
    <citation type="journal article" date="2018" name="Genome Biol. Evol.">
        <title>Complete Genome Sequence of Streptococcus ruminantium sp. nov. GUT-187T (=DSM 104980T =JCM 31869T), the Type Strain of S. ruminantium, and Comparison with Genome Sequences of Streptococcus suis Strains.</title>
        <authorList>
            <person name="Tohya M."/>
            <person name="Sekizaki T."/>
            <person name="Miyoshi-Akiyama T."/>
        </authorList>
    </citation>
    <scope>NUCLEOTIDE SEQUENCE [LARGE SCALE GENOMIC DNA]</scope>
    <source>
        <strain evidence="6 7">GUT187T</strain>
    </source>
</reference>
<dbReference type="SUPFAM" id="SSF46785">
    <property type="entry name" value="Winged helix' DNA-binding domain"/>
    <property type="match status" value="1"/>
</dbReference>
<dbReference type="GO" id="GO:0005829">
    <property type="term" value="C:cytosol"/>
    <property type="evidence" value="ECO:0007669"/>
    <property type="project" value="TreeGrafter"/>
</dbReference>
<dbReference type="InterPro" id="IPR036388">
    <property type="entry name" value="WH-like_DNA-bd_sf"/>
</dbReference>
<dbReference type="InterPro" id="IPR050397">
    <property type="entry name" value="Env_Response_Regulators"/>
</dbReference>
<dbReference type="SMART" id="SM00419">
    <property type="entry name" value="HTH_CRP"/>
    <property type="match status" value="1"/>
</dbReference>
<dbReference type="PANTHER" id="PTHR24567">
    <property type="entry name" value="CRP FAMILY TRANSCRIPTIONAL REGULATORY PROTEIN"/>
    <property type="match status" value="1"/>
</dbReference>
<protein>
    <submittedName>
        <fullName evidence="6">Crp/Fnr family transcriptional regulator</fullName>
    </submittedName>
</protein>
<evidence type="ECO:0000259" key="4">
    <source>
        <dbReference type="PROSITE" id="PS50042"/>
    </source>
</evidence>
<dbReference type="SMART" id="SM00100">
    <property type="entry name" value="cNMP"/>
    <property type="match status" value="1"/>
</dbReference>